<dbReference type="Proteomes" id="UP000006036">
    <property type="component" value="Chromosome 1"/>
</dbReference>
<dbReference type="AlphaFoldDB" id="A0AAI8MPV6"/>
<feature type="compositionally biased region" description="Low complexity" evidence="7">
    <location>
        <begin position="677"/>
        <end position="700"/>
    </location>
</feature>
<evidence type="ECO:0000313" key="9">
    <source>
        <dbReference type="EMBL" id="BAM33259.1"/>
    </source>
</evidence>
<evidence type="ECO:0000256" key="3">
    <source>
        <dbReference type="ARBA" id="ARBA00022475"/>
    </source>
</evidence>
<evidence type="ECO:0000256" key="2">
    <source>
        <dbReference type="ARBA" id="ARBA00008806"/>
    </source>
</evidence>
<evidence type="ECO:0000313" key="10">
    <source>
        <dbReference type="Proteomes" id="UP000006036"/>
    </source>
</evidence>
<reference evidence="9 10" key="1">
    <citation type="journal article" date="2012" name="J. Bacteriol.">
        <title>Complete Genome Sequence of Helicobacter cinaedi Type Strain ATCC BAA-847.</title>
        <authorList>
            <person name="Miyoshi-Akiyama T."/>
            <person name="Takeshita N."/>
            <person name="Ohmagari N."/>
            <person name="Kirikae T."/>
        </authorList>
    </citation>
    <scope>NUCLEOTIDE SEQUENCE [LARGE SCALE GENOMIC DNA]</scope>
    <source>
        <strain evidence="9 10">ATCC BAA-847</strain>
    </source>
</reference>
<evidence type="ECO:0000256" key="6">
    <source>
        <dbReference type="ARBA" id="ARBA00023136"/>
    </source>
</evidence>
<dbReference type="CDD" id="cd01127">
    <property type="entry name" value="TrwB_TraG_TraD_VirD4"/>
    <property type="match status" value="2"/>
</dbReference>
<dbReference type="SUPFAM" id="SSF52540">
    <property type="entry name" value="P-loop containing nucleoside triphosphate hydrolases"/>
    <property type="match status" value="1"/>
</dbReference>
<keyword evidence="4 8" id="KW-0812">Transmembrane</keyword>
<dbReference type="Gene3D" id="3.40.50.300">
    <property type="entry name" value="P-loop containing nucleotide triphosphate hydrolases"/>
    <property type="match status" value="1"/>
</dbReference>
<dbReference type="PANTHER" id="PTHR37937">
    <property type="entry name" value="CONJUGATIVE TRANSFER: DNA TRANSPORT"/>
    <property type="match status" value="1"/>
</dbReference>
<proteinExistence type="inferred from homology"/>
<keyword evidence="6 8" id="KW-0472">Membrane</keyword>
<evidence type="ECO:0000256" key="4">
    <source>
        <dbReference type="ARBA" id="ARBA00022692"/>
    </source>
</evidence>
<evidence type="ECO:0000256" key="1">
    <source>
        <dbReference type="ARBA" id="ARBA00004651"/>
    </source>
</evidence>
<dbReference type="GO" id="GO:0005886">
    <property type="term" value="C:plasma membrane"/>
    <property type="evidence" value="ECO:0007669"/>
    <property type="project" value="UniProtKB-SubCell"/>
</dbReference>
<feature type="transmembrane region" description="Helical" evidence="8">
    <location>
        <begin position="12"/>
        <end position="35"/>
    </location>
</feature>
<dbReference type="RefSeq" id="WP_015453830.1">
    <property type="nucleotide sequence ID" value="NC_020555.1"/>
</dbReference>
<name>A0AAI8MPV6_9HELI</name>
<evidence type="ECO:0000256" key="7">
    <source>
        <dbReference type="SAM" id="MobiDB-lite"/>
    </source>
</evidence>
<keyword evidence="3" id="KW-1003">Cell membrane</keyword>
<dbReference type="InterPro" id="IPR051539">
    <property type="entry name" value="T4SS-coupling_protein"/>
</dbReference>
<organism evidence="9 10">
    <name type="scientific">Helicobacter cinaedi CCUG 18818 = ATCC BAA-847</name>
    <dbReference type="NCBI Taxonomy" id="537971"/>
    <lineage>
        <taxon>Bacteria</taxon>
        <taxon>Pseudomonadati</taxon>
        <taxon>Campylobacterota</taxon>
        <taxon>Epsilonproteobacteria</taxon>
        <taxon>Campylobacterales</taxon>
        <taxon>Helicobacteraceae</taxon>
        <taxon>Helicobacter</taxon>
    </lineage>
</organism>
<dbReference type="KEGG" id="hcb:HCBAA847_2041"/>
<accession>A0AAI8MPV6</accession>
<comment type="similarity">
    <text evidence="2">Belongs to the VirD4/TraG family.</text>
</comment>
<evidence type="ECO:0008006" key="11">
    <source>
        <dbReference type="Google" id="ProtNLM"/>
    </source>
</evidence>
<feature type="region of interest" description="Disordered" evidence="7">
    <location>
        <begin position="665"/>
        <end position="707"/>
    </location>
</feature>
<dbReference type="Pfam" id="PF02534">
    <property type="entry name" value="T4SS-DNA_transf"/>
    <property type="match status" value="1"/>
</dbReference>
<evidence type="ECO:0000256" key="8">
    <source>
        <dbReference type="SAM" id="Phobius"/>
    </source>
</evidence>
<feature type="transmembrane region" description="Helical" evidence="8">
    <location>
        <begin position="61"/>
        <end position="79"/>
    </location>
</feature>
<keyword evidence="5 8" id="KW-1133">Transmembrane helix</keyword>
<protein>
    <recommendedName>
        <fullName evidence="11">VirD4 coupling protein</fullName>
    </recommendedName>
</protein>
<dbReference type="PANTHER" id="PTHR37937:SF1">
    <property type="entry name" value="CONJUGATIVE TRANSFER: DNA TRANSPORT"/>
    <property type="match status" value="1"/>
</dbReference>
<gene>
    <name evidence="9" type="ORF">HCBAA847_2041</name>
</gene>
<evidence type="ECO:0000256" key="5">
    <source>
        <dbReference type="ARBA" id="ARBA00022989"/>
    </source>
</evidence>
<sequence>MQFLMSKRFYPLYFLLAVISVPATFLYCLHIFYAINDFWELIDFAELIIDNIGQRSMKFDVYLAIGVSFFPPIFIFMFLKPKKSLDSHGKARWANQHDIEKSDFHLNKLIKDFFGLLNPLNFTPQKYWKAFRKFLDFGFITTTPMLDTNFSRGGFLLGIYKDLWKQRKVYYDAPLSALIVAPPGAGKSAAVAIPNLLNLPTSCVVLDIKGELCDLTAGYRQKAFNNEIYIFNPLGKDNNLKFNPFDNKIVKKLDFNAKKRLVDEIANTIFVEEQGSDPHWIAKARELFTFYALYDPRTKNESNFFDISTAPVTDYKPLIEEKSPYYSKLWDFNEKTQKRELNLDANPEKLFYSQCADQKYADVKNPLNWEDESFEQIQANKEKGIETLDEVVRNYARAWANAADEEFSSIKSTFNRVMSVFASYQVRDATNAMSFEYDDLRSKNITLYIKIAQTDIDTLKSLIRVLLESIAKNLMTKESKRLDERIYLVLDEFIRFGKMPFLLEMPALCRSYGIVPLYITQSYGLIKKYYGEDDLKTMTDTIAFQILFKMNDADSAENVSKQIGKYTREARSHSTKDGAIAFGGTSSYSLEGTELITAQDILNIPNDEIIILVSGHKAKPIKIKAAYYFKEKDSLRKLNWKFDPTNGKPIEIENKQTQIIDMKETPQEAQPTPPNPQAIQNTQEPQQQAQESQEPQISEQEQQDIKQAQEEQALYEYEKALQEQEALKDKSQEDLQKEMQSLLEKQRKEYVYKIEDKDINAVLQAPLKKDSYIPKETFINIQKETYTLRENGYKLQITDELIRERIQRIENDKAE</sequence>
<comment type="subcellular location">
    <subcellularLocation>
        <location evidence="1">Cell membrane</location>
        <topology evidence="1">Multi-pass membrane protein</topology>
    </subcellularLocation>
</comment>
<dbReference type="InterPro" id="IPR027417">
    <property type="entry name" value="P-loop_NTPase"/>
</dbReference>
<dbReference type="EMBL" id="AP012492">
    <property type="protein sequence ID" value="BAM33259.1"/>
    <property type="molecule type" value="Genomic_DNA"/>
</dbReference>
<dbReference type="InterPro" id="IPR003688">
    <property type="entry name" value="TraG/VirD4"/>
</dbReference>